<evidence type="ECO:0000256" key="1">
    <source>
        <dbReference type="SAM" id="MobiDB-lite"/>
    </source>
</evidence>
<keyword evidence="2" id="KW-0472">Membrane</keyword>
<evidence type="ECO:0000256" key="2">
    <source>
        <dbReference type="SAM" id="Phobius"/>
    </source>
</evidence>
<keyword evidence="2" id="KW-0812">Transmembrane</keyword>
<reference evidence="3 4" key="1">
    <citation type="journal article" date="2019" name="Int. J. Syst. Evol. Microbiol.">
        <title>The Global Catalogue of Microorganisms (GCM) 10K type strain sequencing project: providing services to taxonomists for standard genome sequencing and annotation.</title>
        <authorList>
            <consortium name="The Broad Institute Genomics Platform"/>
            <consortium name="The Broad Institute Genome Sequencing Center for Infectious Disease"/>
            <person name="Wu L."/>
            <person name="Ma J."/>
        </authorList>
    </citation>
    <scope>NUCLEOTIDE SEQUENCE [LARGE SCALE GENOMIC DNA]</scope>
    <source>
        <strain evidence="3 4">JCM 15313</strain>
    </source>
</reference>
<evidence type="ECO:0000313" key="3">
    <source>
        <dbReference type="EMBL" id="GAA2011124.1"/>
    </source>
</evidence>
<proteinExistence type="predicted"/>
<feature type="transmembrane region" description="Helical" evidence="2">
    <location>
        <begin position="60"/>
        <end position="84"/>
    </location>
</feature>
<feature type="region of interest" description="Disordered" evidence="1">
    <location>
        <begin position="1"/>
        <end position="54"/>
    </location>
</feature>
<sequence length="303" mass="32693">MHGPPSPHRPGPPGYPGPQGPAPQSWPYPGPGQGAPPPPGYPPGPPFGGPPPSGPRRNGLAIGIIAVSLAVVLLVAVVIVVLVVRNPGSENAAVSAEESPSATPEAESAVPQVYTDIPDCGDIFPRRVLSDFPAIEGRIVEQERDQQADLAPGSAQEEIVRCNDKAKPDRMRVWFERYSDDVAPGDRGAEAAASLATWRDKAEREIEYGPPKDAIQTYVRMRDVDVGDEAVLLSMELLQPDEVDEGTPDSYALVAFRVDNITVLSNYFGTDEGESAWQKDRTAIRLARVVEDRIARKFHSRPL</sequence>
<accession>A0ABN2TJ12</accession>
<protein>
    <recommendedName>
        <fullName evidence="5">DUF3558 domain-containing protein</fullName>
    </recommendedName>
</protein>
<feature type="region of interest" description="Disordered" evidence="1">
    <location>
        <begin position="90"/>
        <end position="109"/>
    </location>
</feature>
<organism evidence="3 4">
    <name type="scientific">Nocardiopsis rhodophaea</name>
    <dbReference type="NCBI Taxonomy" id="280238"/>
    <lineage>
        <taxon>Bacteria</taxon>
        <taxon>Bacillati</taxon>
        <taxon>Actinomycetota</taxon>
        <taxon>Actinomycetes</taxon>
        <taxon>Streptosporangiales</taxon>
        <taxon>Nocardiopsidaceae</taxon>
        <taxon>Nocardiopsis</taxon>
    </lineage>
</organism>
<name>A0ABN2TJ12_9ACTN</name>
<dbReference type="EMBL" id="BAAAPC010000022">
    <property type="protein sequence ID" value="GAA2011124.1"/>
    <property type="molecule type" value="Genomic_DNA"/>
</dbReference>
<gene>
    <name evidence="3" type="ORF">GCM10009799_44170</name>
</gene>
<comment type="caution">
    <text evidence="3">The sequence shown here is derived from an EMBL/GenBank/DDBJ whole genome shotgun (WGS) entry which is preliminary data.</text>
</comment>
<keyword evidence="2" id="KW-1133">Transmembrane helix</keyword>
<evidence type="ECO:0008006" key="5">
    <source>
        <dbReference type="Google" id="ProtNLM"/>
    </source>
</evidence>
<keyword evidence="4" id="KW-1185">Reference proteome</keyword>
<dbReference type="Proteomes" id="UP001501585">
    <property type="component" value="Unassembled WGS sequence"/>
</dbReference>
<evidence type="ECO:0000313" key="4">
    <source>
        <dbReference type="Proteomes" id="UP001501585"/>
    </source>
</evidence>